<organism evidence="1 2">
    <name type="scientific">Rangifer tarandus platyrhynchus</name>
    <name type="common">Svalbard reindeer</name>
    <dbReference type="NCBI Taxonomy" id="3082113"/>
    <lineage>
        <taxon>Eukaryota</taxon>
        <taxon>Metazoa</taxon>
        <taxon>Chordata</taxon>
        <taxon>Craniata</taxon>
        <taxon>Vertebrata</taxon>
        <taxon>Euteleostomi</taxon>
        <taxon>Mammalia</taxon>
        <taxon>Eutheria</taxon>
        <taxon>Laurasiatheria</taxon>
        <taxon>Artiodactyla</taxon>
        <taxon>Ruminantia</taxon>
        <taxon>Pecora</taxon>
        <taxon>Cervidae</taxon>
        <taxon>Odocoileinae</taxon>
        <taxon>Rangifer</taxon>
    </lineage>
</organism>
<dbReference type="Proteomes" id="UP001162501">
    <property type="component" value="Chromosome 21"/>
</dbReference>
<accession>A0AC59YYW1</accession>
<evidence type="ECO:0000313" key="1">
    <source>
        <dbReference type="EMBL" id="CAN0092562.1"/>
    </source>
</evidence>
<sequence>MRVTCLPESPASEPSRVDAITDSPQSQASLSPRTPFSGSESPFCSWTGRLVTGALLLRQRKLRRGRGWGRGQVGGRVPATVVARPAGRACEAQVQGRGARWGPAACRPQRGPVCRGPLAWREAGPPGLGPAAAGGSAVPGRPLLPGKMLSSSAGPQSPRAAGMWLRGRLLLFRAPHPHPDCTVMVRIFPRFIDTAAVWVCCFCKE</sequence>
<gene>
    <name evidence="1" type="ORF">MRATA1EN22A_LOCUS11918</name>
</gene>
<protein>
    <submittedName>
        <fullName evidence="1">Uncharacterized protein</fullName>
    </submittedName>
</protein>
<evidence type="ECO:0000313" key="2">
    <source>
        <dbReference type="Proteomes" id="UP001162501"/>
    </source>
</evidence>
<reference evidence="1" key="2">
    <citation type="submission" date="2025-03" db="EMBL/GenBank/DDBJ databases">
        <authorList>
            <consortium name="ELIXIR-Norway"/>
            <consortium name="Elixir Norway"/>
        </authorList>
    </citation>
    <scope>NUCLEOTIDE SEQUENCE</scope>
</reference>
<name>A0AC59YYW1_RANTA</name>
<proteinExistence type="predicted"/>
<reference evidence="1" key="1">
    <citation type="submission" date="2023-05" db="EMBL/GenBank/DDBJ databases">
        <authorList>
            <consortium name="ELIXIR-Norway"/>
        </authorList>
    </citation>
    <scope>NUCLEOTIDE SEQUENCE</scope>
</reference>
<dbReference type="EMBL" id="OX596105">
    <property type="protein sequence ID" value="CAN0092562.1"/>
    <property type="molecule type" value="Genomic_DNA"/>
</dbReference>